<dbReference type="SUPFAM" id="SSF52833">
    <property type="entry name" value="Thioredoxin-like"/>
    <property type="match status" value="1"/>
</dbReference>
<gene>
    <name evidence="2" type="ORF">ACFO3M_03540</name>
</gene>
<dbReference type="Proteomes" id="UP001596025">
    <property type="component" value="Unassembled WGS sequence"/>
</dbReference>
<dbReference type="Pfam" id="PF00462">
    <property type="entry name" value="Glutaredoxin"/>
    <property type="match status" value="1"/>
</dbReference>
<sequence length="84" mass="9384">MTWTDEAVTVYYKPGCPYSTTLRAKMAATRLPHRAVRFADDPEGAAAVRAHHPEGWEVSPTVVVRGRYLTNPSLREVREAMAGR</sequence>
<dbReference type="PROSITE" id="PS51354">
    <property type="entry name" value="GLUTAREDOXIN_2"/>
    <property type="match status" value="1"/>
</dbReference>
<protein>
    <submittedName>
        <fullName evidence="2">Glutaredoxin family protein</fullName>
    </submittedName>
</protein>
<comment type="caution">
    <text evidence="2">The sequence shown here is derived from an EMBL/GenBank/DDBJ whole genome shotgun (WGS) entry which is preliminary data.</text>
</comment>
<evidence type="ECO:0000313" key="2">
    <source>
        <dbReference type="EMBL" id="MFC4692455.1"/>
    </source>
</evidence>
<accession>A0ABV9LF77</accession>
<proteinExistence type="predicted"/>
<evidence type="ECO:0000259" key="1">
    <source>
        <dbReference type="Pfam" id="PF00462"/>
    </source>
</evidence>
<dbReference type="InterPro" id="IPR002109">
    <property type="entry name" value="Glutaredoxin"/>
</dbReference>
<organism evidence="2 3">
    <name type="scientific">Geodermatophilus arenarius</name>
    <dbReference type="NCBI Taxonomy" id="1137990"/>
    <lineage>
        <taxon>Bacteria</taxon>
        <taxon>Bacillati</taxon>
        <taxon>Actinomycetota</taxon>
        <taxon>Actinomycetes</taxon>
        <taxon>Geodermatophilales</taxon>
        <taxon>Geodermatophilaceae</taxon>
        <taxon>Geodermatophilus</taxon>
    </lineage>
</organism>
<dbReference type="Gene3D" id="3.40.30.10">
    <property type="entry name" value="Glutaredoxin"/>
    <property type="match status" value="1"/>
</dbReference>
<evidence type="ECO:0000313" key="3">
    <source>
        <dbReference type="Proteomes" id="UP001596025"/>
    </source>
</evidence>
<feature type="domain" description="Glutaredoxin" evidence="1">
    <location>
        <begin position="8"/>
        <end position="68"/>
    </location>
</feature>
<keyword evidence="3" id="KW-1185">Reference proteome</keyword>
<dbReference type="RefSeq" id="WP_387986411.1">
    <property type="nucleotide sequence ID" value="NZ_JBHSGR010000002.1"/>
</dbReference>
<dbReference type="InterPro" id="IPR036249">
    <property type="entry name" value="Thioredoxin-like_sf"/>
</dbReference>
<name>A0ABV9LF77_9ACTN</name>
<reference evidence="3" key="1">
    <citation type="journal article" date="2019" name="Int. J. Syst. Evol. Microbiol.">
        <title>The Global Catalogue of Microorganisms (GCM) 10K type strain sequencing project: providing services to taxonomists for standard genome sequencing and annotation.</title>
        <authorList>
            <consortium name="The Broad Institute Genomics Platform"/>
            <consortium name="The Broad Institute Genome Sequencing Center for Infectious Disease"/>
            <person name="Wu L."/>
            <person name="Ma J."/>
        </authorList>
    </citation>
    <scope>NUCLEOTIDE SEQUENCE [LARGE SCALE GENOMIC DNA]</scope>
    <source>
        <strain evidence="3">CCUG 62763</strain>
    </source>
</reference>
<dbReference type="EMBL" id="JBHSGR010000002">
    <property type="protein sequence ID" value="MFC4692455.1"/>
    <property type="molecule type" value="Genomic_DNA"/>
</dbReference>